<keyword evidence="3" id="KW-0472">Membrane</keyword>
<dbReference type="InterPro" id="IPR034015">
    <property type="entry name" value="M1_LTA4H"/>
</dbReference>
<accession>A0A7C1FDL2</accession>
<keyword evidence="2" id="KW-0862">Zinc</keyword>
<comment type="caution">
    <text evidence="5">The sequence shown here is derived from an EMBL/GenBank/DDBJ whole genome shotgun (WGS) entry which is preliminary data.</text>
</comment>
<gene>
    <name evidence="5" type="ORF">ENQ20_02635</name>
</gene>
<feature type="transmembrane region" description="Helical" evidence="3">
    <location>
        <begin position="12"/>
        <end position="38"/>
    </location>
</feature>
<evidence type="ECO:0000313" key="5">
    <source>
        <dbReference type="EMBL" id="HDX30372.1"/>
    </source>
</evidence>
<feature type="active site" description="Proton donor" evidence="1">
    <location>
        <position position="454"/>
    </location>
</feature>
<comment type="cofactor">
    <cofactor evidence="2">
        <name>Zn(2+)</name>
        <dbReference type="ChEBI" id="CHEBI:29105"/>
    </cofactor>
    <text evidence="2">Binds 1 zinc ion per subunit.</text>
</comment>
<evidence type="ECO:0000259" key="4">
    <source>
        <dbReference type="Pfam" id="PF01433"/>
    </source>
</evidence>
<keyword evidence="3" id="KW-0812">Transmembrane</keyword>
<dbReference type="AlphaFoldDB" id="A0A7C1FDL2"/>
<dbReference type="Gene3D" id="1.10.390.10">
    <property type="entry name" value="Neutral Protease Domain 2"/>
    <property type="match status" value="1"/>
</dbReference>
<proteinExistence type="predicted"/>
<dbReference type="CDD" id="cd09604">
    <property type="entry name" value="M1_APN_like"/>
    <property type="match status" value="1"/>
</dbReference>
<feature type="active site" description="Proton acceptor" evidence="1">
    <location>
        <position position="370"/>
    </location>
</feature>
<dbReference type="GO" id="GO:0008270">
    <property type="term" value="F:zinc ion binding"/>
    <property type="evidence" value="ECO:0007669"/>
    <property type="project" value="InterPro"/>
</dbReference>
<feature type="binding site" evidence="2">
    <location>
        <position position="392"/>
    </location>
    <ligand>
        <name>Zn(2+)</name>
        <dbReference type="ChEBI" id="CHEBI:29105"/>
        <note>catalytic</note>
    </ligand>
</feature>
<dbReference type="PANTHER" id="PTHR45726">
    <property type="entry name" value="LEUKOTRIENE A-4 HYDROLASE"/>
    <property type="match status" value="1"/>
</dbReference>
<protein>
    <submittedName>
        <fullName evidence="5">M1 family peptidase</fullName>
    </submittedName>
</protein>
<keyword evidence="3" id="KW-1133">Transmembrane helix</keyword>
<evidence type="ECO:0000256" key="2">
    <source>
        <dbReference type="PIRSR" id="PIRSR634015-3"/>
    </source>
</evidence>
<dbReference type="EMBL" id="DSMG01000037">
    <property type="protein sequence ID" value="HDX30372.1"/>
    <property type="molecule type" value="Genomic_DNA"/>
</dbReference>
<dbReference type="GO" id="GO:0008237">
    <property type="term" value="F:metallopeptidase activity"/>
    <property type="evidence" value="ECO:0007669"/>
    <property type="project" value="InterPro"/>
</dbReference>
<dbReference type="SUPFAM" id="SSF55486">
    <property type="entry name" value="Metalloproteases ('zincins'), catalytic domain"/>
    <property type="match status" value="1"/>
</dbReference>
<dbReference type="InterPro" id="IPR027268">
    <property type="entry name" value="Peptidase_M4/M1_CTD_sf"/>
</dbReference>
<dbReference type="PANTHER" id="PTHR45726:SF3">
    <property type="entry name" value="LEUKOTRIENE A-4 HYDROLASE"/>
    <property type="match status" value="1"/>
</dbReference>
<organism evidence="5">
    <name type="scientific">Caldilinea aerophila</name>
    <dbReference type="NCBI Taxonomy" id="133453"/>
    <lineage>
        <taxon>Bacteria</taxon>
        <taxon>Bacillati</taxon>
        <taxon>Chloroflexota</taxon>
        <taxon>Caldilineae</taxon>
        <taxon>Caldilineales</taxon>
        <taxon>Caldilineaceae</taxon>
        <taxon>Caldilinea</taxon>
    </lineage>
</organism>
<keyword evidence="2" id="KW-0479">Metal-binding</keyword>
<reference evidence="5" key="1">
    <citation type="journal article" date="2020" name="mSystems">
        <title>Genome- and Community-Level Interaction Insights into Carbon Utilization and Element Cycling Functions of Hydrothermarchaeota in Hydrothermal Sediment.</title>
        <authorList>
            <person name="Zhou Z."/>
            <person name="Liu Y."/>
            <person name="Xu W."/>
            <person name="Pan J."/>
            <person name="Luo Z.H."/>
            <person name="Li M."/>
        </authorList>
    </citation>
    <scope>NUCLEOTIDE SEQUENCE [LARGE SCALE GENOMIC DNA]</scope>
    <source>
        <strain evidence="5">SpSt-289</strain>
    </source>
</reference>
<feature type="binding site" evidence="2">
    <location>
        <position position="369"/>
    </location>
    <ligand>
        <name>Zn(2+)</name>
        <dbReference type="ChEBI" id="CHEBI:29105"/>
        <note>catalytic</note>
    </ligand>
</feature>
<dbReference type="Pfam" id="PF01433">
    <property type="entry name" value="Peptidase_M1"/>
    <property type="match status" value="1"/>
</dbReference>
<feature type="binding site" evidence="2">
    <location>
        <position position="373"/>
    </location>
    <ligand>
        <name>Zn(2+)</name>
        <dbReference type="ChEBI" id="CHEBI:29105"/>
        <note>catalytic</note>
    </ligand>
</feature>
<name>A0A7C1FDL2_9CHLR</name>
<sequence length="520" mass="58916">MDDRRKVVTFPFALYFSPVLYLSCWAGVGLLGLMLLLLGGCTSVDASTRPDPNALYRPALKSEFQNDLDLFGPAPRYTISATLLPDELKLIGSAVIEIPNTSRDPWTYLIFRLYPMLRHYGGSMVVQGALLDGKPATYVYVNENTALRLDLAKPLMPGQSVTVALTWRLEIPRWSDQSAVYVLFGRSQQMISLPLFYPSLAVYTNGPTIGSGQWWLLNGTERGDAAFNVASLFAVTLTLPSDWTPVTSGVEVARDELDGQTRYVFVTGPSREFLVHASPVFSAISAEAYGTRVTSYYLPGTEAAGQAALRYAVQALRIYSDHFGEYPFTEMRVAPAPINFRGMEYPQSILLGVETYTRHRDKLEMLVAHEMAHQWWYQIVHNDPVSEPWLDEALAEFSMRLYMENVYGDAQAQRLVSQRWIAPLEGLRARQQDTAVAQPVQAFLNGSQYETVVYAKGALFWDAVRRTVGVRRFERFLQNYLRKYRWKIITTEEWLDELRQLPDPAVLTLFEEWIGELPPK</sequence>
<evidence type="ECO:0000256" key="1">
    <source>
        <dbReference type="PIRSR" id="PIRSR634015-1"/>
    </source>
</evidence>
<evidence type="ECO:0000256" key="3">
    <source>
        <dbReference type="SAM" id="Phobius"/>
    </source>
</evidence>
<feature type="domain" description="Peptidase M1 membrane alanine aminopeptidase" evidence="4">
    <location>
        <begin position="309"/>
        <end position="513"/>
    </location>
</feature>
<dbReference type="InterPro" id="IPR014782">
    <property type="entry name" value="Peptidase_M1_dom"/>
</dbReference>